<dbReference type="SUPFAM" id="SSF53092">
    <property type="entry name" value="Creatinase/prolidase N-terminal domain"/>
    <property type="match status" value="1"/>
</dbReference>
<dbReference type="InterPro" id="IPR029149">
    <property type="entry name" value="Creatin/AminoP/Spt16_N"/>
</dbReference>
<dbReference type="InterPro" id="IPR000587">
    <property type="entry name" value="Creatinase_N"/>
</dbReference>
<keyword evidence="3" id="KW-0645">Protease</keyword>
<dbReference type="SUPFAM" id="SSF55920">
    <property type="entry name" value="Creatinase/aminopeptidase"/>
    <property type="match status" value="1"/>
</dbReference>
<dbReference type="Pfam" id="PF01321">
    <property type="entry name" value="Creatinase_N"/>
    <property type="match status" value="1"/>
</dbReference>
<organism evidence="3 4">
    <name type="scientific">Tsuneonella flava</name>
    <dbReference type="NCBI Taxonomy" id="2055955"/>
    <lineage>
        <taxon>Bacteria</taxon>
        <taxon>Pseudomonadati</taxon>
        <taxon>Pseudomonadota</taxon>
        <taxon>Alphaproteobacteria</taxon>
        <taxon>Sphingomonadales</taxon>
        <taxon>Erythrobacteraceae</taxon>
        <taxon>Tsuneonella</taxon>
    </lineage>
</organism>
<evidence type="ECO:0000259" key="1">
    <source>
        <dbReference type="Pfam" id="PF00557"/>
    </source>
</evidence>
<accession>A0ABX7K9E5</accession>
<dbReference type="Gene3D" id="3.40.350.10">
    <property type="entry name" value="Creatinase/prolidase N-terminal domain"/>
    <property type="match status" value="1"/>
</dbReference>
<feature type="domain" description="Creatinase N-terminal" evidence="2">
    <location>
        <begin position="55"/>
        <end position="188"/>
    </location>
</feature>
<name>A0ABX7K9E5_9SPHN</name>
<dbReference type="InterPro" id="IPR000994">
    <property type="entry name" value="Pept_M24"/>
</dbReference>
<dbReference type="Proteomes" id="UP000663637">
    <property type="component" value="Chromosome"/>
</dbReference>
<gene>
    <name evidence="3" type="ORF">IDJ81_09975</name>
</gene>
<evidence type="ECO:0000313" key="4">
    <source>
        <dbReference type="Proteomes" id="UP000663637"/>
    </source>
</evidence>
<keyword evidence="3" id="KW-0378">Hydrolase</keyword>
<keyword evidence="3" id="KW-0031">Aminopeptidase</keyword>
<keyword evidence="4" id="KW-1185">Reference proteome</keyword>
<dbReference type="InterPro" id="IPR036005">
    <property type="entry name" value="Creatinase/aminopeptidase-like"/>
</dbReference>
<dbReference type="PANTHER" id="PTHR46112">
    <property type="entry name" value="AMINOPEPTIDASE"/>
    <property type="match status" value="1"/>
</dbReference>
<reference evidence="3 4" key="1">
    <citation type="submission" date="2020-09" db="EMBL/GenBank/DDBJ databases">
        <title>Complete genome sequence of altererythrobacter flavus SS-21NJ, isolated from Dongying oil sludge in Shandong province.</title>
        <authorList>
            <person name="Sun S."/>
            <person name="Zhang Z."/>
        </authorList>
    </citation>
    <scope>NUCLEOTIDE SEQUENCE [LARGE SCALE GENOMIC DNA]</scope>
    <source>
        <strain evidence="3 4">SS-21NJ</strain>
    </source>
</reference>
<dbReference type="Pfam" id="PF00557">
    <property type="entry name" value="Peptidase_M24"/>
    <property type="match status" value="1"/>
</dbReference>
<dbReference type="RefSeq" id="WP_205441004.1">
    <property type="nucleotide sequence ID" value="NZ_CP061510.1"/>
</dbReference>
<proteinExistence type="predicted"/>
<dbReference type="Gene3D" id="3.90.230.10">
    <property type="entry name" value="Creatinase/methionine aminopeptidase superfamily"/>
    <property type="match status" value="1"/>
</dbReference>
<dbReference type="GO" id="GO:0004177">
    <property type="term" value="F:aminopeptidase activity"/>
    <property type="evidence" value="ECO:0007669"/>
    <property type="project" value="UniProtKB-KW"/>
</dbReference>
<dbReference type="InterPro" id="IPR050659">
    <property type="entry name" value="Peptidase_M24B"/>
</dbReference>
<sequence>MQISRRRVLGASAFLAGSASLGLHSIARATEIDTSALAPITGNAEPIGRDERAARIERARRLMAANDIAAIVLEPGSSMVYFTGVRWWRSERLTAAVIPATGMPFIVTPFFERPSVAESLEIDADIHVWQEDESPTELLARQLRAIGLGKSRIGIEETVRFFASDGLAHAMSDARIVSADAVVRGCRMRKTANEIALMQAASDVTKAAYEWAVPQIRAGMTNRQISALMDAATRALGGAPEFSMVLIDEASAYPHGTGKPQVVRPGSTVLFDCGCTVEDYQSDISRTVFCGEPDPAAMATWHLVREGQGAAFAAAQPGQPAGSVDDAVRTLYESKGLGPRYRLPGLSHRTGHGIGMDGHEPVNLVHGETTQLDIGMCFSNEPGIYYPGRFGVRQEDCFYMTEEGPRWFTEPPAEPNLLFGARQ</sequence>
<feature type="domain" description="Peptidase M24" evidence="1">
    <location>
        <begin position="197"/>
        <end position="402"/>
    </location>
</feature>
<dbReference type="PANTHER" id="PTHR46112:SF3">
    <property type="entry name" value="AMINOPEPTIDASE YPDF"/>
    <property type="match status" value="1"/>
</dbReference>
<protein>
    <submittedName>
        <fullName evidence="3">Aminopeptidase P family protein</fullName>
    </submittedName>
</protein>
<evidence type="ECO:0000313" key="3">
    <source>
        <dbReference type="EMBL" id="QSB43696.1"/>
    </source>
</evidence>
<evidence type="ECO:0000259" key="2">
    <source>
        <dbReference type="Pfam" id="PF01321"/>
    </source>
</evidence>
<dbReference type="EMBL" id="CP061510">
    <property type="protein sequence ID" value="QSB43696.1"/>
    <property type="molecule type" value="Genomic_DNA"/>
</dbReference>
<dbReference type="InterPro" id="IPR006311">
    <property type="entry name" value="TAT_signal"/>
</dbReference>
<dbReference type="PROSITE" id="PS51318">
    <property type="entry name" value="TAT"/>
    <property type="match status" value="1"/>
</dbReference>